<name>A0A1J5SRU0_9ZZZZ</name>
<dbReference type="AlphaFoldDB" id="A0A1J5SRU0"/>
<dbReference type="PROSITE" id="PS52015">
    <property type="entry name" value="TONB_CTD"/>
    <property type="match status" value="1"/>
</dbReference>
<feature type="domain" description="TonB C-terminal" evidence="1">
    <location>
        <begin position="221"/>
        <end position="316"/>
    </location>
</feature>
<protein>
    <recommendedName>
        <fullName evidence="1">TonB C-terminal domain-containing protein</fullName>
    </recommendedName>
</protein>
<gene>
    <name evidence="2" type="ORF">GALL_135480</name>
</gene>
<accession>A0A1J5SRU0</accession>
<dbReference type="Gene3D" id="3.30.1150.10">
    <property type="match status" value="1"/>
</dbReference>
<dbReference type="Pfam" id="PF03544">
    <property type="entry name" value="TonB_C"/>
    <property type="match status" value="1"/>
</dbReference>
<dbReference type="SUPFAM" id="SSF74653">
    <property type="entry name" value="TolA/TonB C-terminal domain"/>
    <property type="match status" value="1"/>
</dbReference>
<dbReference type="EMBL" id="MLJW01000058">
    <property type="protein sequence ID" value="OIR04348.1"/>
    <property type="molecule type" value="Genomic_DNA"/>
</dbReference>
<dbReference type="GO" id="GO:0055085">
    <property type="term" value="P:transmembrane transport"/>
    <property type="evidence" value="ECO:0007669"/>
    <property type="project" value="InterPro"/>
</dbReference>
<dbReference type="InterPro" id="IPR037682">
    <property type="entry name" value="TonB_C"/>
</dbReference>
<evidence type="ECO:0000313" key="2">
    <source>
        <dbReference type="EMBL" id="OIR04348.1"/>
    </source>
</evidence>
<sequence length="323" mass="35169">MRRKLTPLIVKSAPAMPRLDRPRAGLLVAGLLSLFSVAASANTDLVYAKRHGSWEPVIRVLGDIPYVLDGDRLAPANPGEFAMRPITQYHKGMPPPVIINVDNVDVGSQGIQFVGDSQVINNQFDISIKITSPIDLANVYVVFVISGERGRKSILVREVGDLKAGEPDFFEYHVPIASEMGPFRYRVRFFSNGLELFFPSEGWGYINAEVAQRIRVETEGVDRENPRPYVIAHPEIPESVIKSGKKKTVLVHATILASGVVPDAHAAAGTPADVADAAVKAIENSYFLPKIVDGFAQNCNVSIPVVFDPRQAPRPKSVGASSH</sequence>
<organism evidence="2">
    <name type="scientific">mine drainage metagenome</name>
    <dbReference type="NCBI Taxonomy" id="410659"/>
    <lineage>
        <taxon>unclassified sequences</taxon>
        <taxon>metagenomes</taxon>
        <taxon>ecological metagenomes</taxon>
    </lineage>
</organism>
<reference evidence="2" key="1">
    <citation type="submission" date="2016-10" db="EMBL/GenBank/DDBJ databases">
        <title>Sequence of Gallionella enrichment culture.</title>
        <authorList>
            <person name="Poehlein A."/>
            <person name="Muehling M."/>
            <person name="Daniel R."/>
        </authorList>
    </citation>
    <scope>NUCLEOTIDE SEQUENCE</scope>
</reference>
<evidence type="ECO:0000259" key="1">
    <source>
        <dbReference type="PROSITE" id="PS52015"/>
    </source>
</evidence>
<proteinExistence type="predicted"/>
<comment type="caution">
    <text evidence="2">The sequence shown here is derived from an EMBL/GenBank/DDBJ whole genome shotgun (WGS) entry which is preliminary data.</text>
</comment>